<dbReference type="EMBL" id="AACB03000001">
    <property type="protein sequence ID" value="KAE8304830.1"/>
    <property type="molecule type" value="Genomic_DNA"/>
</dbReference>
<evidence type="ECO:0000313" key="1">
    <source>
        <dbReference type="EMBL" id="KAE8304830.1"/>
    </source>
</evidence>
<dbReference type="VEuPathDB" id="GiardiaDB:GL50803_7427"/>
<reference evidence="1 2" key="1">
    <citation type="journal article" date="2007" name="Science">
        <title>Genomic minimalism in the early diverging intestinal parasite Giardia lamblia.</title>
        <authorList>
            <person name="Morrison H.G."/>
            <person name="McArthur A.G."/>
            <person name="Gillin F.D."/>
            <person name="Aley S.B."/>
            <person name="Adam R.D."/>
            <person name="Olsen G.J."/>
            <person name="Best A.A."/>
            <person name="Cande W.Z."/>
            <person name="Chen F."/>
            <person name="Cipriano M.J."/>
            <person name="Davids B.J."/>
            <person name="Dawson S.C."/>
            <person name="Elmendorf H.G."/>
            <person name="Hehl A.B."/>
            <person name="Holder M.E."/>
            <person name="Huse S.M."/>
            <person name="Kim U.U."/>
            <person name="Lasek-Nesselquist E."/>
            <person name="Manning G."/>
            <person name="Nigam A."/>
            <person name="Nixon J.E."/>
            <person name="Palm D."/>
            <person name="Passamaneck N.E."/>
            <person name="Prabhu A."/>
            <person name="Reich C.I."/>
            <person name="Reiner D.S."/>
            <person name="Samuelson J."/>
            <person name="Svard S.G."/>
            <person name="Sogin M.L."/>
        </authorList>
    </citation>
    <scope>NUCLEOTIDE SEQUENCE [LARGE SCALE GENOMIC DNA]</scope>
    <source>
        <strain evidence="1 2">WB C6</strain>
    </source>
</reference>
<gene>
    <name evidence="1" type="ORF">GL50803_007427</name>
</gene>
<sequence length="91" mass="10406">MAALDEIREKRAQILKELCIRRDYTHALLATPAAVCRARRAVKDAQVLDSCTMVFRDIDRDAIQRAIQREPVRSSWRSNMAKIDPIAAVKK</sequence>
<accession>A8BZY0</accession>
<dbReference type="AlphaFoldDB" id="A8BZY0"/>
<dbReference type="Proteomes" id="UP000001548">
    <property type="component" value="Unassembled WGS sequence"/>
</dbReference>
<comment type="caution">
    <text evidence="1">The sequence shown here is derived from an EMBL/GenBank/DDBJ whole genome shotgun (WGS) entry which is preliminary data.</text>
</comment>
<proteinExistence type="predicted"/>
<name>A8BZY0_GIAIC</name>
<dbReference type="OMA" id="RRDYTHA"/>
<keyword evidence="2" id="KW-1185">Reference proteome</keyword>
<evidence type="ECO:0000313" key="2">
    <source>
        <dbReference type="Proteomes" id="UP000001548"/>
    </source>
</evidence>
<organism evidence="1 2">
    <name type="scientific">Giardia intestinalis (strain ATCC 50803 / WB clone C6)</name>
    <name type="common">Giardia lamblia</name>
    <dbReference type="NCBI Taxonomy" id="184922"/>
    <lineage>
        <taxon>Eukaryota</taxon>
        <taxon>Metamonada</taxon>
        <taxon>Diplomonadida</taxon>
        <taxon>Hexamitidae</taxon>
        <taxon>Giardiinae</taxon>
        <taxon>Giardia</taxon>
    </lineage>
</organism>
<protein>
    <submittedName>
        <fullName evidence="1">Uncharacterized protein</fullName>
    </submittedName>
</protein>
<dbReference type="HOGENOM" id="CLU_2431647_0_0_1"/>